<dbReference type="GO" id="GO:0006352">
    <property type="term" value="P:DNA-templated transcription initiation"/>
    <property type="evidence" value="ECO:0007669"/>
    <property type="project" value="InterPro"/>
</dbReference>
<dbReference type="InterPro" id="IPR013249">
    <property type="entry name" value="RNA_pol_sigma70_r4_t2"/>
</dbReference>
<dbReference type="PANTHER" id="PTHR43133">
    <property type="entry name" value="RNA POLYMERASE ECF-TYPE SIGMA FACTO"/>
    <property type="match status" value="1"/>
</dbReference>
<evidence type="ECO:0000256" key="4">
    <source>
        <dbReference type="ARBA" id="ARBA00023163"/>
    </source>
</evidence>
<dbReference type="InterPro" id="IPR013324">
    <property type="entry name" value="RNA_pol_sigma_r3/r4-like"/>
</dbReference>
<dbReference type="EMBL" id="CP025611">
    <property type="protein sequence ID" value="AUN31859.1"/>
    <property type="molecule type" value="Genomic_DNA"/>
</dbReference>
<dbReference type="SUPFAM" id="SSF88946">
    <property type="entry name" value="Sigma2 domain of RNA polymerase sigma factors"/>
    <property type="match status" value="1"/>
</dbReference>
<evidence type="ECO:0000313" key="9">
    <source>
        <dbReference type="Proteomes" id="UP000234752"/>
    </source>
</evidence>
<dbReference type="Gene3D" id="1.10.1740.10">
    <property type="match status" value="1"/>
</dbReference>
<evidence type="ECO:0000256" key="1">
    <source>
        <dbReference type="ARBA" id="ARBA00010641"/>
    </source>
</evidence>
<evidence type="ECO:0000259" key="6">
    <source>
        <dbReference type="Pfam" id="PF04542"/>
    </source>
</evidence>
<feature type="compositionally biased region" description="Low complexity" evidence="5">
    <location>
        <begin position="9"/>
        <end position="25"/>
    </location>
</feature>
<evidence type="ECO:0000256" key="2">
    <source>
        <dbReference type="ARBA" id="ARBA00023015"/>
    </source>
</evidence>
<comment type="similarity">
    <text evidence="1">Belongs to the sigma-70 factor family. ECF subfamily.</text>
</comment>
<evidence type="ECO:0000256" key="5">
    <source>
        <dbReference type="SAM" id="MobiDB-lite"/>
    </source>
</evidence>
<dbReference type="AlphaFoldDB" id="A0A2K9NFK1"/>
<feature type="region of interest" description="Disordered" evidence="5">
    <location>
        <begin position="1"/>
        <end position="33"/>
    </location>
</feature>
<dbReference type="InterPro" id="IPR014284">
    <property type="entry name" value="RNA_pol_sigma-70_dom"/>
</dbReference>
<dbReference type="SUPFAM" id="SSF88659">
    <property type="entry name" value="Sigma3 and sigma4 domains of RNA polymerase sigma factors"/>
    <property type="match status" value="1"/>
</dbReference>
<evidence type="ECO:0000259" key="7">
    <source>
        <dbReference type="Pfam" id="PF08281"/>
    </source>
</evidence>
<keyword evidence="3" id="KW-0731">Sigma factor</keyword>
<evidence type="ECO:0008006" key="10">
    <source>
        <dbReference type="Google" id="ProtNLM"/>
    </source>
</evidence>
<reference evidence="8 9" key="1">
    <citation type="submission" date="2017-12" db="EMBL/GenBank/DDBJ databases">
        <title>Genomes of bacteria within cyanobacterial aggregates.</title>
        <authorList>
            <person name="Cai H."/>
        </authorList>
    </citation>
    <scope>NUCLEOTIDE SEQUENCE [LARGE SCALE GENOMIC DNA]</scope>
    <source>
        <strain evidence="8 9">TH16</strain>
    </source>
</reference>
<dbReference type="InterPro" id="IPR013325">
    <property type="entry name" value="RNA_pol_sigma_r2"/>
</dbReference>
<dbReference type="InterPro" id="IPR036388">
    <property type="entry name" value="WH-like_DNA-bd_sf"/>
</dbReference>
<feature type="domain" description="RNA polymerase sigma factor 70 region 4 type 2" evidence="7">
    <location>
        <begin position="202"/>
        <end position="254"/>
    </location>
</feature>
<gene>
    <name evidence="8" type="ORF">C0V82_13115</name>
</gene>
<keyword evidence="4" id="KW-0804">Transcription</keyword>
<feature type="region of interest" description="Disordered" evidence="5">
    <location>
        <begin position="254"/>
        <end position="276"/>
    </location>
</feature>
<dbReference type="Pfam" id="PF08281">
    <property type="entry name" value="Sigma70_r4_2"/>
    <property type="match status" value="1"/>
</dbReference>
<dbReference type="InterPro" id="IPR039425">
    <property type="entry name" value="RNA_pol_sigma-70-like"/>
</dbReference>
<organism evidence="8 9">
    <name type="scientific">Niveispirillum cyanobacteriorum</name>
    <dbReference type="NCBI Taxonomy" id="1612173"/>
    <lineage>
        <taxon>Bacteria</taxon>
        <taxon>Pseudomonadati</taxon>
        <taxon>Pseudomonadota</taxon>
        <taxon>Alphaproteobacteria</taxon>
        <taxon>Rhodospirillales</taxon>
        <taxon>Azospirillaceae</taxon>
        <taxon>Niveispirillum</taxon>
    </lineage>
</organism>
<proteinExistence type="inferred from homology"/>
<dbReference type="CDD" id="cd06171">
    <property type="entry name" value="Sigma70_r4"/>
    <property type="match status" value="1"/>
</dbReference>
<feature type="domain" description="RNA polymerase sigma-70 region 2" evidence="6">
    <location>
        <begin position="108"/>
        <end position="173"/>
    </location>
</feature>
<accession>A0A2K9NFK1</accession>
<dbReference type="Pfam" id="PF04542">
    <property type="entry name" value="Sigma70_r2"/>
    <property type="match status" value="1"/>
</dbReference>
<feature type="compositionally biased region" description="Basic and acidic residues" evidence="5">
    <location>
        <begin position="266"/>
        <end position="276"/>
    </location>
</feature>
<dbReference type="Gene3D" id="1.10.10.10">
    <property type="entry name" value="Winged helix-like DNA-binding domain superfamily/Winged helix DNA-binding domain"/>
    <property type="match status" value="1"/>
</dbReference>
<name>A0A2K9NFK1_9PROT</name>
<keyword evidence="9" id="KW-1185">Reference proteome</keyword>
<evidence type="ECO:0000313" key="8">
    <source>
        <dbReference type="EMBL" id="AUN31859.1"/>
    </source>
</evidence>
<dbReference type="InterPro" id="IPR007627">
    <property type="entry name" value="RNA_pol_sigma70_r2"/>
</dbReference>
<dbReference type="KEGG" id="ncb:C0V82_13115"/>
<dbReference type="Proteomes" id="UP000234752">
    <property type="component" value="Chromosome eg_1"/>
</dbReference>
<keyword evidence="2" id="KW-0805">Transcription regulation</keyword>
<dbReference type="NCBIfam" id="TIGR02937">
    <property type="entry name" value="sigma70-ECF"/>
    <property type="match status" value="1"/>
</dbReference>
<dbReference type="PANTHER" id="PTHR43133:SF25">
    <property type="entry name" value="RNA POLYMERASE SIGMA FACTOR RFAY-RELATED"/>
    <property type="match status" value="1"/>
</dbReference>
<dbReference type="GO" id="GO:0016987">
    <property type="term" value="F:sigma factor activity"/>
    <property type="evidence" value="ECO:0007669"/>
    <property type="project" value="UniProtKB-KW"/>
</dbReference>
<dbReference type="GO" id="GO:0003677">
    <property type="term" value="F:DNA binding"/>
    <property type="evidence" value="ECO:0007669"/>
    <property type="project" value="InterPro"/>
</dbReference>
<sequence>MPARDNCRASAMPAAPAPTMATSAANSWSGGRDSRSINMMARPGWLYPVVYAPASALFPASPKFLRQRSMTPCPTKISHGAGIGGAKRRICLKHRKPADGSLAVLPDITRHIPALRRYALVLTRDPGQVEDLVQESLTRALAGSRTWRPGSDLRAWLLSITHNTFISGWRREQVARTGLEQGAELVAAPMATALPDLRVEARQVVERLLALPDGMREILLLAVVEEMSYREIADMLNIPLGTVMSRLARARQALRQQAGEGPATPAERRASFKLVE</sequence>
<protein>
    <recommendedName>
        <fullName evidence="10">RNA polymerase subunit sigma-24</fullName>
    </recommendedName>
</protein>
<evidence type="ECO:0000256" key="3">
    <source>
        <dbReference type="ARBA" id="ARBA00023082"/>
    </source>
</evidence>